<keyword evidence="2" id="KW-1133">Transmembrane helix</keyword>
<keyword evidence="2" id="KW-0472">Membrane</keyword>
<comment type="caution">
    <text evidence="4">The sequence shown here is derived from an EMBL/GenBank/DDBJ whole genome shotgun (WGS) entry which is preliminary data.</text>
</comment>
<feature type="domain" description="HAMP" evidence="3">
    <location>
        <begin position="65"/>
        <end position="120"/>
    </location>
</feature>
<dbReference type="GO" id="GO:0016020">
    <property type="term" value="C:membrane"/>
    <property type="evidence" value="ECO:0007669"/>
    <property type="project" value="InterPro"/>
</dbReference>
<dbReference type="InterPro" id="IPR003660">
    <property type="entry name" value="HAMP_dom"/>
</dbReference>
<feature type="region of interest" description="Disordered" evidence="1">
    <location>
        <begin position="186"/>
        <end position="213"/>
    </location>
</feature>
<feature type="compositionally biased region" description="Basic and acidic residues" evidence="1">
    <location>
        <begin position="192"/>
        <end position="213"/>
    </location>
</feature>
<dbReference type="Proteomes" id="UP000623269">
    <property type="component" value="Unassembled WGS sequence"/>
</dbReference>
<keyword evidence="2" id="KW-0812">Transmembrane</keyword>
<dbReference type="PROSITE" id="PS50885">
    <property type="entry name" value="HAMP"/>
    <property type="match status" value="1"/>
</dbReference>
<dbReference type="CDD" id="cd06225">
    <property type="entry name" value="HAMP"/>
    <property type="match status" value="1"/>
</dbReference>
<gene>
    <name evidence="4" type="ORF">I5677_13060</name>
</gene>
<dbReference type="EMBL" id="JAEAGR010000014">
    <property type="protein sequence ID" value="MBH1941826.1"/>
    <property type="molecule type" value="Genomic_DNA"/>
</dbReference>
<dbReference type="PANTHER" id="PTHR32089">
    <property type="entry name" value="METHYL-ACCEPTING CHEMOTAXIS PROTEIN MCPB"/>
    <property type="match status" value="1"/>
</dbReference>
<evidence type="ECO:0000313" key="4">
    <source>
        <dbReference type="EMBL" id="MBH1941826.1"/>
    </source>
</evidence>
<dbReference type="RefSeq" id="WP_197662069.1">
    <property type="nucleotide sequence ID" value="NZ_JAEAGR010000014.1"/>
</dbReference>
<dbReference type="Pfam" id="PF00672">
    <property type="entry name" value="HAMP"/>
    <property type="match status" value="1"/>
</dbReference>
<evidence type="ECO:0000313" key="5">
    <source>
        <dbReference type="Proteomes" id="UP000623269"/>
    </source>
</evidence>
<name>A0A8J7KTW8_9FIRM</name>
<dbReference type="Gene3D" id="1.10.287.950">
    <property type="entry name" value="Methyl-accepting chemotaxis protein"/>
    <property type="match status" value="1"/>
</dbReference>
<dbReference type="AlphaFoldDB" id="A0A8J7KTW8"/>
<evidence type="ECO:0000256" key="2">
    <source>
        <dbReference type="SAM" id="Phobius"/>
    </source>
</evidence>
<keyword evidence="5" id="KW-1185">Reference proteome</keyword>
<proteinExistence type="predicted"/>
<evidence type="ECO:0000256" key="1">
    <source>
        <dbReference type="SAM" id="MobiDB-lite"/>
    </source>
</evidence>
<dbReference type="PANTHER" id="PTHR32089:SF112">
    <property type="entry name" value="LYSOZYME-LIKE PROTEIN-RELATED"/>
    <property type="match status" value="1"/>
</dbReference>
<dbReference type="GO" id="GO:0007165">
    <property type="term" value="P:signal transduction"/>
    <property type="evidence" value="ECO:0007669"/>
    <property type="project" value="InterPro"/>
</dbReference>
<accession>A0A8J7KTW8</accession>
<dbReference type="SUPFAM" id="SSF58104">
    <property type="entry name" value="Methyl-accepting chemotaxis protein (MCP) signaling domain"/>
    <property type="match status" value="1"/>
</dbReference>
<sequence length="213" mass="23251">MSIFIIYTGFGLITGERISSLGIIRSLGLTRKKLNGILIVALTTYLSMGVALFLGIVVSFNIIRIYLIKPIKEVEQHVLNLAQGDFSVPVPKMISKKKDEFGVVAKAFIQMQSEVSNIISEVITKSSEVDLGAKNLSKTSKEMSSTSQELANTMEQVAEGATSQVEHLQGILKSLQELEMSIKSANDGLSQVERESDVAESKAIGHEMNSKMK</sequence>
<organism evidence="4 5">
    <name type="scientific">Mobilitalea sibirica</name>
    <dbReference type="NCBI Taxonomy" id="1462919"/>
    <lineage>
        <taxon>Bacteria</taxon>
        <taxon>Bacillati</taxon>
        <taxon>Bacillota</taxon>
        <taxon>Clostridia</taxon>
        <taxon>Lachnospirales</taxon>
        <taxon>Lachnospiraceae</taxon>
        <taxon>Mobilitalea</taxon>
    </lineage>
</organism>
<evidence type="ECO:0000259" key="3">
    <source>
        <dbReference type="PROSITE" id="PS50885"/>
    </source>
</evidence>
<reference evidence="4" key="1">
    <citation type="submission" date="2020-12" db="EMBL/GenBank/DDBJ databases">
        <title>M. sibirica DSM 26468T genome.</title>
        <authorList>
            <person name="Thieme N."/>
            <person name="Rettenmaier R."/>
            <person name="Zverlov V."/>
            <person name="Liebl W."/>
        </authorList>
    </citation>
    <scope>NUCLEOTIDE SEQUENCE</scope>
    <source>
        <strain evidence="4">DSM 26468</strain>
    </source>
</reference>
<dbReference type="SMART" id="SM00304">
    <property type="entry name" value="HAMP"/>
    <property type="match status" value="1"/>
</dbReference>
<feature type="transmembrane region" description="Helical" evidence="2">
    <location>
        <begin position="37"/>
        <end position="63"/>
    </location>
</feature>
<protein>
    <submittedName>
        <fullName evidence="4">Methyl-accepting chemotaxis protein</fullName>
    </submittedName>
</protein>